<feature type="compositionally biased region" description="Polar residues" evidence="1">
    <location>
        <begin position="1"/>
        <end position="11"/>
    </location>
</feature>
<evidence type="ECO:0008006" key="4">
    <source>
        <dbReference type="Google" id="ProtNLM"/>
    </source>
</evidence>
<feature type="region of interest" description="Disordered" evidence="1">
    <location>
        <begin position="79"/>
        <end position="115"/>
    </location>
</feature>
<dbReference type="Proteomes" id="UP001296706">
    <property type="component" value="Unassembled WGS sequence"/>
</dbReference>
<organism evidence="2 3">
    <name type="scientific">Pseudonocardia xinjiangensis</name>
    <dbReference type="NCBI Taxonomy" id="75289"/>
    <lineage>
        <taxon>Bacteria</taxon>
        <taxon>Bacillati</taxon>
        <taxon>Actinomycetota</taxon>
        <taxon>Actinomycetes</taxon>
        <taxon>Pseudonocardiales</taxon>
        <taxon>Pseudonocardiaceae</taxon>
        <taxon>Pseudonocardia</taxon>
    </lineage>
</organism>
<dbReference type="EMBL" id="JAAXKY010000070">
    <property type="protein sequence ID" value="NMH79518.1"/>
    <property type="molecule type" value="Genomic_DNA"/>
</dbReference>
<name>A0ABX1RGI9_9PSEU</name>
<feature type="compositionally biased region" description="Basic and acidic residues" evidence="1">
    <location>
        <begin position="86"/>
        <end position="115"/>
    </location>
</feature>
<evidence type="ECO:0000313" key="2">
    <source>
        <dbReference type="EMBL" id="NMH79518.1"/>
    </source>
</evidence>
<feature type="compositionally biased region" description="Pro residues" evidence="1">
    <location>
        <begin position="41"/>
        <end position="51"/>
    </location>
</feature>
<feature type="region of interest" description="Disordered" evidence="1">
    <location>
        <begin position="1"/>
        <end position="62"/>
    </location>
</feature>
<reference evidence="2 3" key="1">
    <citation type="submission" date="2020-04" db="EMBL/GenBank/DDBJ databases">
        <authorList>
            <person name="Klaysubun C."/>
            <person name="Duangmal K."/>
            <person name="Lipun K."/>
        </authorList>
    </citation>
    <scope>NUCLEOTIDE SEQUENCE [LARGE SCALE GENOMIC DNA]</scope>
    <source>
        <strain evidence="2 3">JCM 11839</strain>
    </source>
</reference>
<protein>
    <recommendedName>
        <fullName evidence="4">PspA domain-containing protein</fullName>
    </recommendedName>
</protein>
<evidence type="ECO:0000313" key="3">
    <source>
        <dbReference type="Proteomes" id="UP001296706"/>
    </source>
</evidence>
<gene>
    <name evidence="2" type="ORF">HF577_20785</name>
</gene>
<proteinExistence type="predicted"/>
<comment type="caution">
    <text evidence="2">The sequence shown here is derived from an EMBL/GenBank/DDBJ whole genome shotgun (WGS) entry which is preliminary data.</text>
</comment>
<keyword evidence="3" id="KW-1185">Reference proteome</keyword>
<feature type="compositionally biased region" description="Basic and acidic residues" evidence="1">
    <location>
        <begin position="53"/>
        <end position="62"/>
    </location>
</feature>
<accession>A0ABX1RGI9</accession>
<sequence length="115" mass="12335">MNDSPDSSNLPADSPQCPDSGPATPATPARPEPVEAEIVPDPGPVAPPPAPDYDDHGVPSLDYVRDKIETRYATSLGAAELAQESEEARSIEEQEAERERAGKAKLDEIRRSMGR</sequence>
<evidence type="ECO:0000256" key="1">
    <source>
        <dbReference type="SAM" id="MobiDB-lite"/>
    </source>
</evidence>